<dbReference type="NCBIfam" id="TIGR00525">
    <property type="entry name" value="folB"/>
    <property type="match status" value="1"/>
</dbReference>
<organism evidence="8 9">
    <name type="scientific">Hufsiella ginkgonis</name>
    <dbReference type="NCBI Taxonomy" id="2695274"/>
    <lineage>
        <taxon>Bacteria</taxon>
        <taxon>Pseudomonadati</taxon>
        <taxon>Bacteroidota</taxon>
        <taxon>Sphingobacteriia</taxon>
        <taxon>Sphingobacteriales</taxon>
        <taxon>Sphingobacteriaceae</taxon>
        <taxon>Hufsiella</taxon>
    </lineage>
</organism>
<evidence type="ECO:0000313" key="8">
    <source>
        <dbReference type="EMBL" id="MXV13818.1"/>
    </source>
</evidence>
<dbReference type="SMART" id="SM00905">
    <property type="entry name" value="FolB"/>
    <property type="match status" value="1"/>
</dbReference>
<dbReference type="Proteomes" id="UP000451233">
    <property type="component" value="Unassembled WGS sequence"/>
</dbReference>
<evidence type="ECO:0000256" key="5">
    <source>
        <dbReference type="ARBA" id="ARBA00023239"/>
    </source>
</evidence>
<dbReference type="GO" id="GO:0004150">
    <property type="term" value="F:dihydroneopterin aldolase activity"/>
    <property type="evidence" value="ECO:0007669"/>
    <property type="project" value="UniProtKB-UniRule"/>
</dbReference>
<evidence type="ECO:0000256" key="1">
    <source>
        <dbReference type="ARBA" id="ARBA00001353"/>
    </source>
</evidence>
<dbReference type="GO" id="GO:0005737">
    <property type="term" value="C:cytoplasm"/>
    <property type="evidence" value="ECO:0007669"/>
    <property type="project" value="TreeGrafter"/>
</dbReference>
<dbReference type="EMBL" id="WVHS01000001">
    <property type="protein sequence ID" value="MXV13818.1"/>
    <property type="molecule type" value="Genomic_DNA"/>
</dbReference>
<comment type="catalytic activity">
    <reaction evidence="1 6">
        <text>7,8-dihydroneopterin = 6-hydroxymethyl-7,8-dihydropterin + glycolaldehyde</text>
        <dbReference type="Rhea" id="RHEA:10540"/>
        <dbReference type="ChEBI" id="CHEBI:17001"/>
        <dbReference type="ChEBI" id="CHEBI:17071"/>
        <dbReference type="ChEBI" id="CHEBI:44841"/>
        <dbReference type="EC" id="4.1.2.25"/>
    </reaction>
</comment>
<dbReference type="RefSeq" id="WP_160904846.1">
    <property type="nucleotide sequence ID" value="NZ_WVHS01000001.1"/>
</dbReference>
<accession>A0A7K1XSD8</accession>
<dbReference type="EC" id="4.1.2.25" evidence="6"/>
<reference evidence="8 9" key="1">
    <citation type="submission" date="2019-11" db="EMBL/GenBank/DDBJ databases">
        <title>Pedobacter sp. HMF7056 Genome sequencing and assembly.</title>
        <authorList>
            <person name="Kang H."/>
            <person name="Kim H."/>
            <person name="Joh K."/>
        </authorList>
    </citation>
    <scope>NUCLEOTIDE SEQUENCE [LARGE SCALE GENOMIC DNA]</scope>
    <source>
        <strain evidence="8 9">HMF7056</strain>
    </source>
</reference>
<dbReference type="InterPro" id="IPR006157">
    <property type="entry name" value="FolB_dom"/>
</dbReference>
<dbReference type="PANTHER" id="PTHR42844">
    <property type="entry name" value="DIHYDRONEOPTERIN ALDOLASE 1-RELATED"/>
    <property type="match status" value="1"/>
</dbReference>
<dbReference type="Gene3D" id="3.30.1130.10">
    <property type="match status" value="1"/>
</dbReference>
<keyword evidence="4 6" id="KW-0289">Folate biosynthesis</keyword>
<evidence type="ECO:0000256" key="3">
    <source>
        <dbReference type="ARBA" id="ARBA00005708"/>
    </source>
</evidence>
<gene>
    <name evidence="8" type="primary">folB</name>
    <name evidence="8" type="ORF">GS398_00755</name>
</gene>
<comment type="function">
    <text evidence="6">Catalyzes the conversion of 7,8-dihydroneopterin to 6-hydroxymethyl-7,8-dihydropterin.</text>
</comment>
<evidence type="ECO:0000256" key="2">
    <source>
        <dbReference type="ARBA" id="ARBA00005013"/>
    </source>
</evidence>
<dbReference type="PANTHER" id="PTHR42844:SF1">
    <property type="entry name" value="DIHYDRONEOPTERIN ALDOLASE 1-RELATED"/>
    <property type="match status" value="1"/>
</dbReference>
<dbReference type="GO" id="GO:0046656">
    <property type="term" value="P:folic acid biosynthetic process"/>
    <property type="evidence" value="ECO:0007669"/>
    <property type="project" value="UniProtKB-UniRule"/>
</dbReference>
<feature type="domain" description="Dihydroneopterin aldolase/epimerase" evidence="7">
    <location>
        <begin position="8"/>
        <end position="121"/>
    </location>
</feature>
<dbReference type="SUPFAM" id="SSF55620">
    <property type="entry name" value="Tetrahydrobiopterin biosynthesis enzymes-like"/>
    <property type="match status" value="1"/>
</dbReference>
<name>A0A7K1XSD8_9SPHI</name>
<keyword evidence="5 6" id="KW-0456">Lyase</keyword>
<dbReference type="InterPro" id="IPR043133">
    <property type="entry name" value="GTP-CH-I_C/QueF"/>
</dbReference>
<keyword evidence="9" id="KW-1185">Reference proteome</keyword>
<comment type="caution">
    <text evidence="8">The sequence shown here is derived from an EMBL/GenBank/DDBJ whole genome shotgun (WGS) entry which is preliminary data.</text>
</comment>
<evidence type="ECO:0000256" key="4">
    <source>
        <dbReference type="ARBA" id="ARBA00022909"/>
    </source>
</evidence>
<evidence type="ECO:0000256" key="6">
    <source>
        <dbReference type="RuleBase" id="RU362079"/>
    </source>
</evidence>
<sequence>MSTITRKIALEKIRFFAFHGFYAEEQVTGTEFFVDAEVSLPVYNNANEDLSQTINYERLFEIVSAQMKVPRKLIETVAHNILDEVHLECMQATHIRIAIRKMHPPLGGEVNNSLVEVSFVRQ</sequence>
<dbReference type="UniPathway" id="UPA00077">
    <property type="reaction ID" value="UER00154"/>
</dbReference>
<dbReference type="NCBIfam" id="TIGR00526">
    <property type="entry name" value="folB_dom"/>
    <property type="match status" value="1"/>
</dbReference>
<evidence type="ECO:0000259" key="7">
    <source>
        <dbReference type="SMART" id="SM00905"/>
    </source>
</evidence>
<dbReference type="AlphaFoldDB" id="A0A7K1XSD8"/>
<dbReference type="GO" id="GO:0046654">
    <property type="term" value="P:tetrahydrofolate biosynthetic process"/>
    <property type="evidence" value="ECO:0007669"/>
    <property type="project" value="UniProtKB-UniRule"/>
</dbReference>
<proteinExistence type="inferred from homology"/>
<comment type="similarity">
    <text evidence="3 6">Belongs to the DHNA family.</text>
</comment>
<protein>
    <recommendedName>
        <fullName evidence="6">7,8-dihydroneopterin aldolase</fullName>
        <ecNumber evidence="6">4.1.2.25</ecNumber>
    </recommendedName>
</protein>
<dbReference type="InterPro" id="IPR006156">
    <property type="entry name" value="Dihydroneopterin_aldolase"/>
</dbReference>
<evidence type="ECO:0000313" key="9">
    <source>
        <dbReference type="Proteomes" id="UP000451233"/>
    </source>
</evidence>
<dbReference type="Pfam" id="PF02152">
    <property type="entry name" value="FolB"/>
    <property type="match status" value="1"/>
</dbReference>
<comment type="pathway">
    <text evidence="2 6">Cofactor biosynthesis; tetrahydrofolate biosynthesis; 2-amino-4-hydroxy-6-hydroxymethyl-7,8-dihydropteridine diphosphate from 7,8-dihydroneopterin triphosphate: step 3/4.</text>
</comment>